<keyword evidence="2 3" id="KW-0732">Signal</keyword>
<evidence type="ECO:0000256" key="3">
    <source>
        <dbReference type="SAM" id="SignalP"/>
    </source>
</evidence>
<feature type="chain" id="PRO_5043372007" evidence="3">
    <location>
        <begin position="22"/>
        <end position="216"/>
    </location>
</feature>
<protein>
    <submittedName>
        <fullName evidence="4">UPF0319 protein</fullName>
    </submittedName>
</protein>
<dbReference type="PANTHER" id="PTHR38108:SF1">
    <property type="entry name" value="UPF0319 PROTEIN YCCT"/>
    <property type="match status" value="1"/>
</dbReference>
<feature type="signal peptide" evidence="3">
    <location>
        <begin position="1"/>
        <end position="21"/>
    </location>
</feature>
<evidence type="ECO:0000256" key="2">
    <source>
        <dbReference type="ARBA" id="ARBA00022729"/>
    </source>
</evidence>
<gene>
    <name evidence="4" type="ORF">GCM10007932_10560</name>
</gene>
<evidence type="ECO:0000256" key="1">
    <source>
        <dbReference type="ARBA" id="ARBA00008490"/>
    </source>
</evidence>
<dbReference type="AlphaFoldDB" id="A0AAV5NM06"/>
<dbReference type="PANTHER" id="PTHR38108">
    <property type="entry name" value="UPF0319 PROTEIN YCCT"/>
    <property type="match status" value="1"/>
</dbReference>
<accession>A0AAV5NM06</accession>
<organism evidence="4 5">
    <name type="scientific">Vibrio penaeicida</name>
    <dbReference type="NCBI Taxonomy" id="104609"/>
    <lineage>
        <taxon>Bacteria</taxon>
        <taxon>Pseudomonadati</taxon>
        <taxon>Pseudomonadota</taxon>
        <taxon>Gammaproteobacteria</taxon>
        <taxon>Vibrionales</taxon>
        <taxon>Vibrionaceae</taxon>
        <taxon>Vibrio</taxon>
    </lineage>
</organism>
<dbReference type="Proteomes" id="UP001156690">
    <property type="component" value="Unassembled WGS sequence"/>
</dbReference>
<keyword evidence="5" id="KW-1185">Reference proteome</keyword>
<comment type="similarity">
    <text evidence="1">Belongs to the UPF0319 family.</text>
</comment>
<proteinExistence type="inferred from homology"/>
<comment type="caution">
    <text evidence="4">The sequence shown here is derived from an EMBL/GenBank/DDBJ whole genome shotgun (WGS) entry which is preliminary data.</text>
</comment>
<dbReference type="EMBL" id="BSNX01000008">
    <property type="protein sequence ID" value="GLQ71696.1"/>
    <property type="molecule type" value="Genomic_DNA"/>
</dbReference>
<dbReference type="Pfam" id="PF09829">
    <property type="entry name" value="DUF2057"/>
    <property type="match status" value="1"/>
</dbReference>
<evidence type="ECO:0000313" key="5">
    <source>
        <dbReference type="Proteomes" id="UP001156690"/>
    </source>
</evidence>
<evidence type="ECO:0000313" key="4">
    <source>
        <dbReference type="EMBL" id="GLQ71696.1"/>
    </source>
</evidence>
<sequence length="216" mass="23987">MKFRNTFIVPLTMCFSTFLSAAQLELKSGVDLLVLNGMESSEFEEGFKLSEGTNQAVVKMSKSFGTGGSKDIFTSNPYIVSFQSSGKDITIAHPKVYSVQHARNTFNKSPEWLVYEDGNLIESQSVFLEGKGGFVPYWDVKALVRDYNEKQGISFSATTAVVAATTKAAPVAKPQKSVAKAAQGEKPQTLEQLQAWYLKASKEERKAFRKWMIDQE</sequence>
<reference evidence="5" key="1">
    <citation type="journal article" date="2019" name="Int. J. Syst. Evol. Microbiol.">
        <title>The Global Catalogue of Microorganisms (GCM) 10K type strain sequencing project: providing services to taxonomists for standard genome sequencing and annotation.</title>
        <authorList>
            <consortium name="The Broad Institute Genomics Platform"/>
            <consortium name="The Broad Institute Genome Sequencing Center for Infectious Disease"/>
            <person name="Wu L."/>
            <person name="Ma J."/>
        </authorList>
    </citation>
    <scope>NUCLEOTIDE SEQUENCE [LARGE SCALE GENOMIC DNA]</scope>
    <source>
        <strain evidence="5">NBRC 15640</strain>
    </source>
</reference>
<dbReference type="InterPro" id="IPR018635">
    <property type="entry name" value="UPF0319"/>
</dbReference>
<dbReference type="RefSeq" id="WP_126608170.1">
    <property type="nucleotide sequence ID" value="NZ_AP025144.1"/>
</dbReference>
<name>A0AAV5NM06_9VIBR</name>